<dbReference type="AlphaFoldDB" id="Q7UEG8"/>
<dbReference type="eggNOG" id="COG0470">
    <property type="taxonomic scope" value="Bacteria"/>
</dbReference>
<dbReference type="EnsemblBacteria" id="CAD79068">
    <property type="protein sequence ID" value="CAD79068"/>
    <property type="gene ID" value="RB11340"/>
</dbReference>
<dbReference type="EMBL" id="BX294153">
    <property type="protein sequence ID" value="CAD79068.1"/>
    <property type="molecule type" value="Genomic_DNA"/>
</dbReference>
<dbReference type="Proteomes" id="UP000001025">
    <property type="component" value="Chromosome"/>
</dbReference>
<evidence type="ECO:0000313" key="1">
    <source>
        <dbReference type="EMBL" id="CAD79068.1"/>
    </source>
</evidence>
<organism evidence="1 2">
    <name type="scientific">Rhodopirellula baltica (strain DSM 10527 / NCIMB 13988 / SH1)</name>
    <dbReference type="NCBI Taxonomy" id="243090"/>
    <lineage>
        <taxon>Bacteria</taxon>
        <taxon>Pseudomonadati</taxon>
        <taxon>Planctomycetota</taxon>
        <taxon>Planctomycetia</taxon>
        <taxon>Pirellulales</taxon>
        <taxon>Pirellulaceae</taxon>
        <taxon>Rhodopirellula</taxon>
    </lineage>
</organism>
<dbReference type="InParanoid" id="Q7UEG8"/>
<evidence type="ECO:0008006" key="3">
    <source>
        <dbReference type="Google" id="ProtNLM"/>
    </source>
</evidence>
<proteinExistence type="predicted"/>
<reference evidence="1 2" key="1">
    <citation type="journal article" date="2003" name="Proc. Natl. Acad. Sci. U.S.A.">
        <title>Complete genome sequence of the marine planctomycete Pirellula sp. strain 1.</title>
        <authorList>
            <person name="Gloeckner F.O."/>
            <person name="Kube M."/>
            <person name="Bauer M."/>
            <person name="Teeling H."/>
            <person name="Lombardot T."/>
            <person name="Ludwig W."/>
            <person name="Gade D."/>
            <person name="Beck A."/>
            <person name="Borzym K."/>
            <person name="Heitmann K."/>
            <person name="Rabus R."/>
            <person name="Schlesner H."/>
            <person name="Amann R."/>
            <person name="Reinhardt R."/>
        </authorList>
    </citation>
    <scope>NUCLEOTIDE SEQUENCE [LARGE SCALE GENOMIC DNA]</scope>
    <source>
        <strain evidence="2">DSM 10527 / NCIMB 13988 / SH1</strain>
    </source>
</reference>
<gene>
    <name evidence="1" type="ordered locus">RB11340</name>
</gene>
<dbReference type="Gene3D" id="3.40.50.300">
    <property type="entry name" value="P-loop containing nucleotide triphosphate hydrolases"/>
    <property type="match status" value="1"/>
</dbReference>
<dbReference type="OrthoDB" id="898678at2"/>
<dbReference type="InterPro" id="IPR027417">
    <property type="entry name" value="P-loop_NTPase"/>
</dbReference>
<dbReference type="SUPFAM" id="SSF52540">
    <property type="entry name" value="P-loop containing nucleoside triphosphate hydrolases"/>
    <property type="match status" value="1"/>
</dbReference>
<evidence type="ECO:0000313" key="2">
    <source>
        <dbReference type="Proteomes" id="UP000001025"/>
    </source>
</evidence>
<sequence length="69" mass="8005">MGRDWVLRQLESWWGDPSRQDRMFLLQGGPGVGKSAFAVHLAHFGRDKVVAASFYWYDKVAYPIRRHAL</sequence>
<dbReference type="KEGG" id="rba:RB11340"/>
<name>Q7UEG8_RHOBA</name>
<accession>Q7UEG8</accession>
<keyword evidence="2" id="KW-1185">Reference proteome</keyword>
<dbReference type="HOGENOM" id="CLU_2773161_0_0_0"/>
<protein>
    <recommendedName>
        <fullName evidence="3">Orc1-like AAA ATPase domain-containing protein</fullName>
    </recommendedName>
</protein>